<protein>
    <submittedName>
        <fullName evidence="1">Uncharacterized protein</fullName>
    </submittedName>
</protein>
<comment type="caution">
    <text evidence="1">The sequence shown here is derived from an EMBL/GenBank/DDBJ whole genome shotgun (WGS) entry which is preliminary data.</text>
</comment>
<reference evidence="1" key="1">
    <citation type="submission" date="2021-06" db="EMBL/GenBank/DDBJ databases">
        <title>Parelaphostrongylus tenuis whole genome reference sequence.</title>
        <authorList>
            <person name="Garwood T.J."/>
            <person name="Larsen P.A."/>
            <person name="Fountain-Jones N.M."/>
            <person name="Garbe J.R."/>
            <person name="Macchietto M.G."/>
            <person name="Kania S.A."/>
            <person name="Gerhold R.W."/>
            <person name="Richards J.E."/>
            <person name="Wolf T.M."/>
        </authorList>
    </citation>
    <scope>NUCLEOTIDE SEQUENCE</scope>
    <source>
        <strain evidence="1">MNPRO001-30</strain>
        <tissue evidence="1">Meninges</tissue>
    </source>
</reference>
<dbReference type="AlphaFoldDB" id="A0AAD5MP69"/>
<gene>
    <name evidence="1" type="ORF">KIN20_018022</name>
</gene>
<name>A0AAD5MP69_PARTN</name>
<sequence length="100" mass="11013">MDLLNQPQALDSGHCSVGEFCRLSSGDPQFGVDSFTQSYSLERSVKPSTTESLKLLELTVLRQVTDAEELVSVKSLRLSSSALTRVYGTMRTVLNSELTR</sequence>
<keyword evidence="2" id="KW-1185">Reference proteome</keyword>
<evidence type="ECO:0000313" key="2">
    <source>
        <dbReference type="Proteomes" id="UP001196413"/>
    </source>
</evidence>
<dbReference type="Proteomes" id="UP001196413">
    <property type="component" value="Unassembled WGS sequence"/>
</dbReference>
<accession>A0AAD5MP69</accession>
<organism evidence="1 2">
    <name type="scientific">Parelaphostrongylus tenuis</name>
    <name type="common">Meningeal worm</name>
    <dbReference type="NCBI Taxonomy" id="148309"/>
    <lineage>
        <taxon>Eukaryota</taxon>
        <taxon>Metazoa</taxon>
        <taxon>Ecdysozoa</taxon>
        <taxon>Nematoda</taxon>
        <taxon>Chromadorea</taxon>
        <taxon>Rhabditida</taxon>
        <taxon>Rhabditina</taxon>
        <taxon>Rhabditomorpha</taxon>
        <taxon>Strongyloidea</taxon>
        <taxon>Metastrongylidae</taxon>
        <taxon>Parelaphostrongylus</taxon>
    </lineage>
</organism>
<proteinExistence type="predicted"/>
<evidence type="ECO:0000313" key="1">
    <source>
        <dbReference type="EMBL" id="KAJ1359328.1"/>
    </source>
</evidence>
<dbReference type="EMBL" id="JAHQIW010003596">
    <property type="protein sequence ID" value="KAJ1359328.1"/>
    <property type="molecule type" value="Genomic_DNA"/>
</dbReference>